<name>X0Z3A7_9ZZZZ</name>
<accession>X0Z3A7</accession>
<proteinExistence type="predicted"/>
<evidence type="ECO:0000313" key="1">
    <source>
        <dbReference type="EMBL" id="GAG54933.1"/>
    </source>
</evidence>
<reference evidence="1" key="1">
    <citation type="journal article" date="2014" name="Front. Microbiol.">
        <title>High frequency of phylogenetically diverse reductive dehalogenase-homologous genes in deep subseafloor sedimentary metagenomes.</title>
        <authorList>
            <person name="Kawai M."/>
            <person name="Futagami T."/>
            <person name="Toyoda A."/>
            <person name="Takaki Y."/>
            <person name="Nishi S."/>
            <person name="Hori S."/>
            <person name="Arai W."/>
            <person name="Tsubouchi T."/>
            <person name="Morono Y."/>
            <person name="Uchiyama I."/>
            <person name="Ito T."/>
            <person name="Fujiyama A."/>
            <person name="Inagaki F."/>
            <person name="Takami H."/>
        </authorList>
    </citation>
    <scope>NUCLEOTIDE SEQUENCE</scope>
    <source>
        <strain evidence="1">Expedition CK06-06</strain>
    </source>
</reference>
<comment type="caution">
    <text evidence="1">The sequence shown here is derived from an EMBL/GenBank/DDBJ whole genome shotgun (WGS) entry which is preliminary data.</text>
</comment>
<dbReference type="AlphaFoldDB" id="X0Z3A7"/>
<sequence length="156" mass="17397">MGYLLDGSQSRSFWCEFQQTQTDPLFTWMNNGFLMESLTPLPVPLQTGAIAFTIASQLLEATVFFSGRNEIQVTPEEGWTVEWIMEIRNWEVFPDLLFGGVIGTQLGNAPRNNDEIIIPGFQNIPPFQSDPPFVIGGCVITPLKACHNCVTELPTT</sequence>
<dbReference type="EMBL" id="BART01007212">
    <property type="protein sequence ID" value="GAG54933.1"/>
    <property type="molecule type" value="Genomic_DNA"/>
</dbReference>
<protein>
    <submittedName>
        <fullName evidence="1">Uncharacterized protein</fullName>
    </submittedName>
</protein>
<gene>
    <name evidence="1" type="ORF">S01H4_16442</name>
</gene>
<organism evidence="1">
    <name type="scientific">marine sediment metagenome</name>
    <dbReference type="NCBI Taxonomy" id="412755"/>
    <lineage>
        <taxon>unclassified sequences</taxon>
        <taxon>metagenomes</taxon>
        <taxon>ecological metagenomes</taxon>
    </lineage>
</organism>